<sequence>MVTVIATRKDLIEGFMWPDHLPVATCAWMSDGRRVGTVQVMKSNVREYLGAPYFRWKPAYERHVEETRARMDGQL</sequence>
<name>A0A853KV10_9PROT</name>
<protein>
    <submittedName>
        <fullName evidence="1">Uncharacterized protein</fullName>
    </submittedName>
</protein>
<dbReference type="AlphaFoldDB" id="A0A853KV10"/>
<gene>
    <name evidence="1" type="ORF">TH4_18695</name>
</gene>
<evidence type="ECO:0000313" key="1">
    <source>
        <dbReference type="EMBL" id="OAZ08079.1"/>
    </source>
</evidence>
<proteinExistence type="predicted"/>
<dbReference type="Proteomes" id="UP000094009">
    <property type="component" value="Unassembled WGS sequence"/>
</dbReference>
<organism evidence="1 2">
    <name type="scientific">Thalassospira tepidiphila MCCC 1A03514</name>
    <dbReference type="NCBI Taxonomy" id="1177930"/>
    <lineage>
        <taxon>Bacteria</taxon>
        <taxon>Pseudomonadati</taxon>
        <taxon>Pseudomonadota</taxon>
        <taxon>Alphaproteobacteria</taxon>
        <taxon>Rhodospirillales</taxon>
        <taxon>Thalassospiraceae</taxon>
        <taxon>Thalassospira</taxon>
    </lineage>
</organism>
<accession>A0A853KV10</accession>
<comment type="caution">
    <text evidence="1">The sequence shown here is derived from an EMBL/GenBank/DDBJ whole genome shotgun (WGS) entry which is preliminary data.</text>
</comment>
<dbReference type="EMBL" id="JPVZ01000011">
    <property type="protein sequence ID" value="OAZ08079.1"/>
    <property type="molecule type" value="Genomic_DNA"/>
</dbReference>
<evidence type="ECO:0000313" key="2">
    <source>
        <dbReference type="Proteomes" id="UP000094009"/>
    </source>
</evidence>
<reference evidence="1 2" key="1">
    <citation type="submission" date="2014-07" db="EMBL/GenBank/DDBJ databases">
        <title>Draft genome sequence of Thalassospira tepidiphila 1-1B.</title>
        <authorList>
            <person name="Lai Q."/>
            <person name="Shao Z."/>
        </authorList>
    </citation>
    <scope>NUCLEOTIDE SEQUENCE [LARGE SCALE GENOMIC DNA]</scope>
    <source>
        <strain evidence="1 2">MCCC 1A03514</strain>
    </source>
</reference>
<dbReference type="RefSeq" id="WP_064782241.1">
    <property type="nucleotide sequence ID" value="NZ_JPVZ01000011.1"/>
</dbReference>